<dbReference type="Pfam" id="PF12796">
    <property type="entry name" value="Ank_2"/>
    <property type="match status" value="1"/>
</dbReference>
<feature type="repeat" description="ANK" evidence="3">
    <location>
        <begin position="77"/>
        <end position="113"/>
    </location>
</feature>
<feature type="compositionally biased region" description="Basic residues" evidence="4">
    <location>
        <begin position="315"/>
        <end position="328"/>
    </location>
</feature>
<keyword evidence="6" id="KW-1185">Reference proteome</keyword>
<organism evidence="5 6">
    <name type="scientific">Mytilus galloprovincialis</name>
    <name type="common">Mediterranean mussel</name>
    <dbReference type="NCBI Taxonomy" id="29158"/>
    <lineage>
        <taxon>Eukaryota</taxon>
        <taxon>Metazoa</taxon>
        <taxon>Spiralia</taxon>
        <taxon>Lophotrochozoa</taxon>
        <taxon>Mollusca</taxon>
        <taxon>Bivalvia</taxon>
        <taxon>Autobranchia</taxon>
        <taxon>Pteriomorphia</taxon>
        <taxon>Mytilida</taxon>
        <taxon>Mytiloidea</taxon>
        <taxon>Mytilidae</taxon>
        <taxon>Mytilinae</taxon>
        <taxon>Mytilus</taxon>
    </lineage>
</organism>
<protein>
    <submittedName>
        <fullName evidence="5">Uncharacterized protein</fullName>
    </submittedName>
</protein>
<reference evidence="5" key="1">
    <citation type="submission" date="2018-11" db="EMBL/GenBank/DDBJ databases">
        <authorList>
            <person name="Alioto T."/>
            <person name="Alioto T."/>
        </authorList>
    </citation>
    <scope>NUCLEOTIDE SEQUENCE</scope>
</reference>
<dbReference type="Gene3D" id="1.25.40.20">
    <property type="entry name" value="Ankyrin repeat-containing domain"/>
    <property type="match status" value="1"/>
</dbReference>
<dbReference type="InterPro" id="IPR002110">
    <property type="entry name" value="Ankyrin_rpt"/>
</dbReference>
<dbReference type="PROSITE" id="PS50088">
    <property type="entry name" value="ANK_REPEAT"/>
    <property type="match status" value="1"/>
</dbReference>
<evidence type="ECO:0000256" key="3">
    <source>
        <dbReference type="PROSITE-ProRule" id="PRU00023"/>
    </source>
</evidence>
<dbReference type="SMART" id="SM00248">
    <property type="entry name" value="ANK"/>
    <property type="match status" value="4"/>
</dbReference>
<dbReference type="PANTHER" id="PTHR24198">
    <property type="entry name" value="ANKYRIN REPEAT AND PROTEIN KINASE DOMAIN-CONTAINING PROTEIN"/>
    <property type="match status" value="1"/>
</dbReference>
<keyword evidence="1" id="KW-0677">Repeat</keyword>
<dbReference type="InterPro" id="IPR036770">
    <property type="entry name" value="Ankyrin_rpt-contain_sf"/>
</dbReference>
<feature type="region of interest" description="Disordered" evidence="4">
    <location>
        <begin position="364"/>
        <end position="399"/>
    </location>
</feature>
<name>A0A8B6FCH7_MYTGA</name>
<evidence type="ECO:0000313" key="6">
    <source>
        <dbReference type="Proteomes" id="UP000596742"/>
    </source>
</evidence>
<keyword evidence="2 3" id="KW-0040">ANK repeat</keyword>
<feature type="compositionally biased region" description="Acidic residues" evidence="4">
    <location>
        <begin position="373"/>
        <end position="399"/>
    </location>
</feature>
<dbReference type="SUPFAM" id="SSF48403">
    <property type="entry name" value="Ankyrin repeat"/>
    <property type="match status" value="1"/>
</dbReference>
<dbReference type="AlphaFoldDB" id="A0A8B6FCH7"/>
<comment type="caution">
    <text evidence="5">The sequence shown here is derived from an EMBL/GenBank/DDBJ whole genome shotgun (WGS) entry which is preliminary data.</text>
</comment>
<dbReference type="Pfam" id="PF00023">
    <property type="entry name" value="Ank"/>
    <property type="match status" value="1"/>
</dbReference>
<dbReference type="EMBL" id="UYJE01006667">
    <property type="protein sequence ID" value="VDI47939.1"/>
    <property type="molecule type" value="Genomic_DNA"/>
</dbReference>
<evidence type="ECO:0000256" key="1">
    <source>
        <dbReference type="ARBA" id="ARBA00022737"/>
    </source>
</evidence>
<dbReference type="OrthoDB" id="5406014at2759"/>
<feature type="compositionally biased region" description="Basic and acidic residues" evidence="4">
    <location>
        <begin position="281"/>
        <end position="296"/>
    </location>
</feature>
<evidence type="ECO:0000256" key="2">
    <source>
        <dbReference type="ARBA" id="ARBA00023043"/>
    </source>
</evidence>
<evidence type="ECO:0000256" key="4">
    <source>
        <dbReference type="SAM" id="MobiDB-lite"/>
    </source>
</evidence>
<evidence type="ECO:0000313" key="5">
    <source>
        <dbReference type="EMBL" id="VDI47939.1"/>
    </source>
</evidence>
<gene>
    <name evidence="5" type="ORF">MGAL_10B062223</name>
</gene>
<accession>A0A8B6FCH7</accession>
<proteinExistence type="predicted"/>
<dbReference type="Proteomes" id="UP000596742">
    <property type="component" value="Unassembled WGS sequence"/>
</dbReference>
<feature type="region of interest" description="Disordered" evidence="4">
    <location>
        <begin position="267"/>
        <end position="342"/>
    </location>
</feature>
<dbReference type="PANTHER" id="PTHR24198:SF165">
    <property type="entry name" value="ANKYRIN REPEAT-CONTAINING PROTEIN-RELATED"/>
    <property type="match status" value="1"/>
</dbReference>
<sequence>MTTTLKKYQKHSNQRAELFDFFYIRSLVNWMSNNEEKFDNDTDGRMLFDAIRKGKQHLVRFILEASPGNIVNARDFNGKTPLIVACTIKEELRRTSVSRLLLFHGGDVNLADDNGRTPLSYACEKRCNDLVEVFVKHRDIDPDTTDDKGNSPLLYCTMVGNDIGTNSLVRHFRRLGLKVDNGNKEGFTPIVMAARNGFISCARILFQQGQASLYVRDPVNDMTVEELLEKNGFTLDDLLPFERQQEAKRRFKKVITFAKLMKGLSSSRQDTGYDRSAFPRRSLEPVTDKFDKDRFPPPRRSNLRSVPLPPVKLSPKMKAKGKGKKSLRRDRIVPKPNEPAVIPAIGSERRNNKGFHNVGIQAYENLRTKDSSDSDNTEVETCSENDEESDLEITSDESI</sequence>